<dbReference type="Gene3D" id="2.150.10.10">
    <property type="entry name" value="Serralysin-like metalloprotease, C-terminal"/>
    <property type="match status" value="3"/>
</dbReference>
<name>A0AB35M669_9GAMM</name>
<evidence type="ECO:0000256" key="3">
    <source>
        <dbReference type="ARBA" id="ARBA00005848"/>
    </source>
</evidence>
<dbReference type="Gene3D" id="6.10.250.2040">
    <property type="match status" value="2"/>
</dbReference>
<evidence type="ECO:0000256" key="5">
    <source>
        <dbReference type="ARBA" id="ARBA00022452"/>
    </source>
</evidence>
<comment type="subcellular location">
    <subcellularLocation>
        <location evidence="2">Cell outer membrane</location>
    </subcellularLocation>
    <subcellularLocation>
        <location evidence="1">Cell surface</location>
    </subcellularLocation>
</comment>
<evidence type="ECO:0000256" key="8">
    <source>
        <dbReference type="ARBA" id="ARBA00022927"/>
    </source>
</evidence>
<evidence type="ECO:0000313" key="16">
    <source>
        <dbReference type="EMBL" id="MDM1720118.1"/>
    </source>
</evidence>
<dbReference type="Gene3D" id="1.20.5.170">
    <property type="match status" value="1"/>
</dbReference>
<keyword evidence="10" id="KW-0998">Cell outer membrane</keyword>
<dbReference type="InterPro" id="IPR024973">
    <property type="entry name" value="ESPR"/>
</dbReference>
<feature type="domain" description="Trimeric autotransporter adhesin YadA-like stalk" evidence="14">
    <location>
        <begin position="945"/>
        <end position="974"/>
    </location>
</feature>
<evidence type="ECO:0000256" key="2">
    <source>
        <dbReference type="ARBA" id="ARBA00004442"/>
    </source>
</evidence>
<dbReference type="InterPro" id="IPR008640">
    <property type="entry name" value="Adhesin_Head_dom"/>
</dbReference>
<dbReference type="InterPro" id="IPR005594">
    <property type="entry name" value="YadA_C"/>
</dbReference>
<dbReference type="GO" id="GO:0015031">
    <property type="term" value="P:protein transport"/>
    <property type="evidence" value="ECO:0007669"/>
    <property type="project" value="UniProtKB-KW"/>
</dbReference>
<feature type="domain" description="Trimeric autotransporter adhesin YadA-like C-terminal membrane anchor" evidence="12">
    <location>
        <begin position="1048"/>
        <end position="1103"/>
    </location>
</feature>
<feature type="domain" description="Trimeric autotransporter adhesin YadA-like head" evidence="13">
    <location>
        <begin position="85"/>
        <end position="105"/>
    </location>
</feature>
<evidence type="ECO:0000256" key="6">
    <source>
        <dbReference type="ARBA" id="ARBA00022692"/>
    </source>
</evidence>
<keyword evidence="6 11" id="KW-0812">Transmembrane</keyword>
<dbReference type="Pfam" id="PF05662">
    <property type="entry name" value="YadA_stalk"/>
    <property type="match status" value="4"/>
</dbReference>
<feature type="domain" description="Trimeric autotransporter adhesin YadA-like stalk" evidence="14">
    <location>
        <begin position="544"/>
        <end position="582"/>
    </location>
</feature>
<feature type="domain" description="ESPR" evidence="15">
    <location>
        <begin position="1"/>
        <end position="48"/>
    </location>
</feature>
<evidence type="ECO:0000259" key="12">
    <source>
        <dbReference type="Pfam" id="PF03895"/>
    </source>
</evidence>
<evidence type="ECO:0000313" key="17">
    <source>
        <dbReference type="Proteomes" id="UP001174419"/>
    </source>
</evidence>
<protein>
    <submittedName>
        <fullName evidence="16">YadA-like family protein</fullName>
    </submittedName>
</protein>
<feature type="transmembrane region" description="Helical" evidence="11">
    <location>
        <begin position="36"/>
        <end position="59"/>
    </location>
</feature>
<proteinExistence type="inferred from homology"/>
<keyword evidence="7" id="KW-0732">Signal</keyword>
<dbReference type="InterPro" id="IPR008635">
    <property type="entry name" value="Coiled_stalk_dom"/>
</dbReference>
<evidence type="ECO:0000256" key="9">
    <source>
        <dbReference type="ARBA" id="ARBA00023136"/>
    </source>
</evidence>
<evidence type="ECO:0000259" key="14">
    <source>
        <dbReference type="Pfam" id="PF05662"/>
    </source>
</evidence>
<comment type="caution">
    <text evidence="16">The sequence shown here is derived from an EMBL/GenBank/DDBJ whole genome shotgun (WGS) entry which is preliminary data.</text>
</comment>
<reference evidence="16" key="2">
    <citation type="journal article" date="2022" name="Sci. Total Environ.">
        <title>Prevalence, transmission, and molecular epidemiology of tet(X)-positive bacteria among humans, animals, and environmental niches in China: An epidemiological, and genomic-based study.</title>
        <authorList>
            <person name="Dong N."/>
            <person name="Zeng Y."/>
            <person name="Cai C."/>
            <person name="Sun C."/>
            <person name="Lu J."/>
            <person name="Liu C."/>
            <person name="Zhou H."/>
            <person name="Sun Q."/>
            <person name="Shu L."/>
            <person name="Wang H."/>
            <person name="Wang Y."/>
            <person name="Wang S."/>
            <person name="Wu C."/>
            <person name="Chan E.W."/>
            <person name="Chen G."/>
            <person name="Shen Z."/>
            <person name="Chen S."/>
            <person name="Zhang R."/>
        </authorList>
    </citation>
    <scope>NUCLEOTIDE SEQUENCE</scope>
    <source>
        <strain evidence="16">DF49-4</strain>
    </source>
</reference>
<reference evidence="16" key="1">
    <citation type="submission" date="2020-06" db="EMBL/GenBank/DDBJ databases">
        <authorList>
            <person name="Dong N."/>
        </authorList>
    </citation>
    <scope>NUCLEOTIDE SEQUENCE</scope>
    <source>
        <strain evidence="16">DF49-4</strain>
    </source>
</reference>
<gene>
    <name evidence="16" type="ORF">HX110_13570</name>
</gene>
<keyword evidence="11" id="KW-1133">Transmembrane helix</keyword>
<dbReference type="SUPFAM" id="SSF101967">
    <property type="entry name" value="Adhesin YadA, collagen-binding domain"/>
    <property type="match status" value="3"/>
</dbReference>
<evidence type="ECO:0000256" key="1">
    <source>
        <dbReference type="ARBA" id="ARBA00004241"/>
    </source>
</evidence>
<dbReference type="Gene3D" id="3.30.1300.30">
    <property type="entry name" value="GSPII I/J protein-like"/>
    <property type="match status" value="1"/>
</dbReference>
<dbReference type="Pfam" id="PF13018">
    <property type="entry name" value="ESPR"/>
    <property type="match status" value="1"/>
</dbReference>
<sequence length="1107" mass="110158">MNKVFKTVWNASLGVWVAVSETAAGQKKGSNKLKKAAANAVATVVVGAAAVASTGAMAYTNGHGTAASGGIAIGAENGSANAQEESVAIGKSASATEQGGIAVGAMAEAKEQGTIAIGYTSKAQEIGAVAFGSNANAQGANSIALGTSATAQVSGTAVGKSSTAANKATAIGYYAKANSDESTAIGYNAKATGTNSVAINGTASGKNAFALGGTAEGTNAFALGGTAEGTNAFALGGSAKADDTVAIGTGSTVSAKNSAAIGVFNDISGENTFVLGSNVSTSQINSVILGNQSVLSTVYNKATVEKADYAYQDVNGQTQISSQVFNFAGMHTTNAAGAVSVGKKGAERQIQYVGAGRITSESTDAVNGSQLYYVLSEAKQAQADAAKPITFDDGKGGQATVKLGDTFNIEGGTVSMVNGKPVLKVDAADAAAWKLATGGDVANASTISGDTNVVDFVGSKNAEVSQTVLTDATGKPIGTQVNVEVADQIELTENGGLTIAGVPELDPNTGAPLTDPNTGLPIYQAGKAPITINQGNVNFGGNVISGVAPGVAGTDAVNVDQLKGSGWNVITQDKDAAGNVTGTTENAVNGDKAANNSSVQFNGDDNISVSQTSKDVVDADGNVVGSETIIAVELDKDVDLSADGSLTIGNTLLNDAGLTLAGATVGGKTYNPIIINQGNVNFGGNVIGGVAAGVADDDAVNVSQLKDEIGKAVGDSGWTLTTGGVAAADGEKIKPSTTVDFSGDDIGNIQVSNEGSNVKVELNPNLNLGKDGSVTIGDTLLNGNGLTVGDTVVDTNGLTVGDITIQEGNVNLAGNQINNVGTATKDDQAVNLGQLKDELGGLENTINKNIDESIANSGWNLTGTDAAGNTVSEKVNPDDTVEFVAGPSGNTTVTTETTPNGAKVTVDINDQLNLTGDAGSLTIGAGKGNDAITIQQGNVSVGGNQIHNLAAGTAGTDAVNVDQLKGTINIFGGGAAVNPDGSIQAPTYNVNGGSYDNVGDALGALNQADIDLGDRVTNLQQSFNNRIDDVEDRMSAGIAAAMALETAPYVPGKYTYAAATAYHNGQAALGVTLRKTADNGRWSLTGGVAAGTKGDPSVRLGVSGIID</sequence>
<dbReference type="CDD" id="cd12820">
    <property type="entry name" value="LbR_YadA-like"/>
    <property type="match status" value="2"/>
</dbReference>
<feature type="domain" description="Trimeric autotransporter adhesin YadA-like stalk" evidence="14">
    <location>
        <begin position="350"/>
        <end position="380"/>
    </location>
</feature>
<feature type="domain" description="Trimeric autotransporter adhesin YadA-like stalk" evidence="14">
    <location>
        <begin position="687"/>
        <end position="712"/>
    </location>
</feature>
<keyword evidence="5" id="KW-1134">Transmembrane beta strand</keyword>
<dbReference type="EMBL" id="JACANG010000055">
    <property type="protein sequence ID" value="MDM1720118.1"/>
    <property type="molecule type" value="Genomic_DNA"/>
</dbReference>
<dbReference type="GO" id="GO:0009279">
    <property type="term" value="C:cell outer membrane"/>
    <property type="evidence" value="ECO:0007669"/>
    <property type="project" value="UniProtKB-SubCell"/>
</dbReference>
<evidence type="ECO:0000256" key="10">
    <source>
        <dbReference type="ARBA" id="ARBA00023237"/>
    </source>
</evidence>
<comment type="similarity">
    <text evidence="3">Belongs to the autotransporter-2 (AT-2) (TC 1.B.40) family.</text>
</comment>
<evidence type="ECO:0000259" key="13">
    <source>
        <dbReference type="Pfam" id="PF05658"/>
    </source>
</evidence>
<dbReference type="RefSeq" id="WP_286381510.1">
    <property type="nucleotide sequence ID" value="NZ_JACANG010000055.1"/>
</dbReference>
<dbReference type="Pfam" id="PF03895">
    <property type="entry name" value="YadA_anchor"/>
    <property type="match status" value="1"/>
</dbReference>
<dbReference type="Gene3D" id="6.10.250.2030">
    <property type="match status" value="1"/>
</dbReference>
<feature type="domain" description="Trimeric autotransporter adhesin YadA-like head" evidence="13">
    <location>
        <begin position="177"/>
        <end position="199"/>
    </location>
</feature>
<keyword evidence="8" id="KW-0653">Protein transport</keyword>
<feature type="domain" description="Trimeric autotransporter adhesin YadA-like head" evidence="13">
    <location>
        <begin position="239"/>
        <end position="262"/>
    </location>
</feature>
<dbReference type="InterPro" id="IPR011049">
    <property type="entry name" value="Serralysin-like_metalloprot_C"/>
</dbReference>
<feature type="domain" description="Trimeric autotransporter adhesin YadA-like head" evidence="13">
    <location>
        <begin position="126"/>
        <end position="149"/>
    </location>
</feature>
<dbReference type="GO" id="GO:0009986">
    <property type="term" value="C:cell surface"/>
    <property type="evidence" value="ECO:0007669"/>
    <property type="project" value="UniProtKB-SubCell"/>
</dbReference>
<evidence type="ECO:0000256" key="7">
    <source>
        <dbReference type="ARBA" id="ARBA00022729"/>
    </source>
</evidence>
<accession>A0AB35M669</accession>
<keyword evidence="4" id="KW-0813">Transport</keyword>
<evidence type="ECO:0000256" key="11">
    <source>
        <dbReference type="SAM" id="Phobius"/>
    </source>
</evidence>
<keyword evidence="9 11" id="KW-0472">Membrane</keyword>
<dbReference type="AlphaFoldDB" id="A0AB35M669"/>
<dbReference type="SUPFAM" id="SSF54523">
    <property type="entry name" value="Pili subunits"/>
    <property type="match status" value="1"/>
</dbReference>
<dbReference type="InterPro" id="IPR045584">
    <property type="entry name" value="Pilin-like"/>
</dbReference>
<evidence type="ECO:0000256" key="4">
    <source>
        <dbReference type="ARBA" id="ARBA00022448"/>
    </source>
</evidence>
<dbReference type="Pfam" id="PF05658">
    <property type="entry name" value="YadA_head"/>
    <property type="match status" value="4"/>
</dbReference>
<evidence type="ECO:0000259" key="15">
    <source>
        <dbReference type="Pfam" id="PF13018"/>
    </source>
</evidence>
<dbReference type="Proteomes" id="UP001174419">
    <property type="component" value="Unassembled WGS sequence"/>
</dbReference>
<organism evidence="16 17">
    <name type="scientific">Acinetobacter towneri</name>
    <dbReference type="NCBI Taxonomy" id="202956"/>
    <lineage>
        <taxon>Bacteria</taxon>
        <taxon>Pseudomonadati</taxon>
        <taxon>Pseudomonadota</taxon>
        <taxon>Gammaproteobacteria</taxon>
        <taxon>Moraxellales</taxon>
        <taxon>Moraxellaceae</taxon>
        <taxon>Acinetobacter</taxon>
    </lineage>
</organism>